<gene>
    <name evidence="2" type="ORF">ACFQ1X_09530</name>
</gene>
<accession>A0ABW3LCB8</accession>
<proteinExistence type="predicted"/>
<dbReference type="RefSeq" id="WP_144839887.1">
    <property type="nucleotide sequence ID" value="NZ_JBHTKI010000012.1"/>
</dbReference>
<comment type="caution">
    <text evidence="2">The sequence shown here is derived from an EMBL/GenBank/DDBJ whole genome shotgun (WGS) entry which is preliminary data.</text>
</comment>
<keyword evidence="1" id="KW-0472">Membrane</keyword>
<reference evidence="3" key="1">
    <citation type="journal article" date="2019" name="Int. J. Syst. Evol. Microbiol.">
        <title>The Global Catalogue of Microorganisms (GCM) 10K type strain sequencing project: providing services to taxonomists for standard genome sequencing and annotation.</title>
        <authorList>
            <consortium name="The Broad Institute Genomics Platform"/>
            <consortium name="The Broad Institute Genome Sequencing Center for Infectious Disease"/>
            <person name="Wu L."/>
            <person name="Ma J."/>
        </authorList>
    </citation>
    <scope>NUCLEOTIDE SEQUENCE [LARGE SCALE GENOMIC DNA]</scope>
    <source>
        <strain evidence="3">CCUG 56756</strain>
    </source>
</reference>
<keyword evidence="1" id="KW-0812">Transmembrane</keyword>
<organism evidence="2 3">
    <name type="scientific">Metaplanococcus flavidus</name>
    <dbReference type="NCBI Taxonomy" id="569883"/>
    <lineage>
        <taxon>Bacteria</taxon>
        <taxon>Bacillati</taxon>
        <taxon>Bacillota</taxon>
        <taxon>Bacilli</taxon>
        <taxon>Bacillales</taxon>
        <taxon>Caryophanaceae</taxon>
        <taxon>Metaplanococcus</taxon>
    </lineage>
</organism>
<dbReference type="EMBL" id="JBHTKI010000012">
    <property type="protein sequence ID" value="MFD1031670.1"/>
    <property type="molecule type" value="Genomic_DNA"/>
</dbReference>
<keyword evidence="1" id="KW-1133">Transmembrane helix</keyword>
<feature type="transmembrane region" description="Helical" evidence="1">
    <location>
        <begin position="56"/>
        <end position="74"/>
    </location>
</feature>
<dbReference type="Proteomes" id="UP001597109">
    <property type="component" value="Unassembled WGS sequence"/>
</dbReference>
<protein>
    <submittedName>
        <fullName evidence="2">Uncharacterized protein</fullName>
    </submittedName>
</protein>
<evidence type="ECO:0000313" key="2">
    <source>
        <dbReference type="EMBL" id="MFD1031670.1"/>
    </source>
</evidence>
<evidence type="ECO:0000313" key="3">
    <source>
        <dbReference type="Proteomes" id="UP001597109"/>
    </source>
</evidence>
<sequence>MEKSYPIGLDYEYWAKKILYFYGLLSIVAIGGQLVGLIVTFYYYYYYVEEYISLRMMWPTSLILAIMLISWIMVKGMKIYNPYILFFRGFPPGGGHDTCKSGFAGLADDLAFADGDFADLSQ</sequence>
<name>A0ABW3LCB8_9BACL</name>
<feature type="transmembrane region" description="Helical" evidence="1">
    <location>
        <begin position="20"/>
        <end position="44"/>
    </location>
</feature>
<evidence type="ECO:0000256" key="1">
    <source>
        <dbReference type="SAM" id="Phobius"/>
    </source>
</evidence>
<keyword evidence="3" id="KW-1185">Reference proteome</keyword>